<dbReference type="PANTHER" id="PTHR43877:SF2">
    <property type="entry name" value="AMINOALKYLPHOSPHONATE N-ACETYLTRANSFERASE-RELATED"/>
    <property type="match status" value="1"/>
</dbReference>
<keyword evidence="5" id="KW-1185">Reference proteome</keyword>
<dbReference type="EMBL" id="JACTAG010000002">
    <property type="protein sequence ID" value="MBD3664263.1"/>
    <property type="molecule type" value="Genomic_DNA"/>
</dbReference>
<feature type="domain" description="N-acetyltransferase" evidence="3">
    <location>
        <begin position="4"/>
        <end position="150"/>
    </location>
</feature>
<sequence>MTTTEIRPTTSDDIPGLTVVLEDTQLFPPDMLPDMLAAPEGGFWLTAARAGDPVALSFTRPEPLAEGVWNMLALGVRADLQRQGVGASLVAVTEARLRGDGVRLLIVETSGTQDFAQARGFYAGLGYHEEARIRDYWAAGDDKVIFCKVL</sequence>
<evidence type="ECO:0000256" key="2">
    <source>
        <dbReference type="ARBA" id="ARBA00023315"/>
    </source>
</evidence>
<protein>
    <submittedName>
        <fullName evidence="4">GNAT family N-acetyltransferase</fullName>
    </submittedName>
</protein>
<evidence type="ECO:0000313" key="4">
    <source>
        <dbReference type="EMBL" id="MBD3664263.1"/>
    </source>
</evidence>
<evidence type="ECO:0000256" key="1">
    <source>
        <dbReference type="ARBA" id="ARBA00022679"/>
    </source>
</evidence>
<keyword evidence="1" id="KW-0808">Transferase</keyword>
<dbReference type="PANTHER" id="PTHR43877">
    <property type="entry name" value="AMINOALKYLPHOSPHONATE N-ACETYLTRANSFERASE-RELATED-RELATED"/>
    <property type="match status" value="1"/>
</dbReference>
<dbReference type="PROSITE" id="PS51186">
    <property type="entry name" value="GNAT"/>
    <property type="match status" value="1"/>
</dbReference>
<organism evidence="4 5">
    <name type="scientific">Sulfitobacter aestuariivivens</name>
    <dbReference type="NCBI Taxonomy" id="2766981"/>
    <lineage>
        <taxon>Bacteria</taxon>
        <taxon>Pseudomonadati</taxon>
        <taxon>Pseudomonadota</taxon>
        <taxon>Alphaproteobacteria</taxon>
        <taxon>Rhodobacterales</taxon>
        <taxon>Roseobacteraceae</taxon>
        <taxon>Sulfitobacter</taxon>
    </lineage>
</organism>
<proteinExistence type="predicted"/>
<evidence type="ECO:0000259" key="3">
    <source>
        <dbReference type="PROSITE" id="PS51186"/>
    </source>
</evidence>
<dbReference type="AlphaFoldDB" id="A0A927D382"/>
<dbReference type="InterPro" id="IPR000182">
    <property type="entry name" value="GNAT_dom"/>
</dbReference>
<dbReference type="Gene3D" id="3.40.630.30">
    <property type="match status" value="1"/>
</dbReference>
<dbReference type="Proteomes" id="UP000635142">
    <property type="component" value="Unassembled WGS sequence"/>
</dbReference>
<dbReference type="Pfam" id="PF00583">
    <property type="entry name" value="Acetyltransf_1"/>
    <property type="match status" value="1"/>
</dbReference>
<evidence type="ECO:0000313" key="5">
    <source>
        <dbReference type="Proteomes" id="UP000635142"/>
    </source>
</evidence>
<dbReference type="GO" id="GO:0016747">
    <property type="term" value="F:acyltransferase activity, transferring groups other than amino-acyl groups"/>
    <property type="evidence" value="ECO:0007669"/>
    <property type="project" value="InterPro"/>
</dbReference>
<dbReference type="SUPFAM" id="SSF55729">
    <property type="entry name" value="Acyl-CoA N-acyltransferases (Nat)"/>
    <property type="match status" value="1"/>
</dbReference>
<accession>A0A927D382</accession>
<dbReference type="RefSeq" id="WP_191075304.1">
    <property type="nucleotide sequence ID" value="NZ_JACTAG010000002.1"/>
</dbReference>
<dbReference type="CDD" id="cd04301">
    <property type="entry name" value="NAT_SF"/>
    <property type="match status" value="1"/>
</dbReference>
<dbReference type="InterPro" id="IPR016181">
    <property type="entry name" value="Acyl_CoA_acyltransferase"/>
</dbReference>
<keyword evidence="2" id="KW-0012">Acyltransferase</keyword>
<gene>
    <name evidence="4" type="ORF">H9Q16_10050</name>
</gene>
<reference evidence="4" key="1">
    <citation type="submission" date="2020-08" db="EMBL/GenBank/DDBJ databases">
        <title>Sulfitobacter aestuariivivens sp. nov., isolated from a tidal flat.</title>
        <authorList>
            <person name="Park S."/>
            <person name="Yoon J.-H."/>
        </authorList>
    </citation>
    <scope>NUCLEOTIDE SEQUENCE</scope>
    <source>
        <strain evidence="4">TSTF-M16</strain>
    </source>
</reference>
<comment type="caution">
    <text evidence="4">The sequence shown here is derived from an EMBL/GenBank/DDBJ whole genome shotgun (WGS) entry which is preliminary data.</text>
</comment>
<dbReference type="InterPro" id="IPR050832">
    <property type="entry name" value="Bact_Acetyltransf"/>
</dbReference>
<name>A0A927D382_9RHOB</name>